<dbReference type="eggNOG" id="ENOG502ZAGX">
    <property type="taxonomic scope" value="Bacteria"/>
</dbReference>
<evidence type="ECO:0000313" key="1">
    <source>
        <dbReference type="EMBL" id="EDP11283.1"/>
    </source>
</evidence>
<comment type="caution">
    <text evidence="1">The sequence shown here is derived from an EMBL/GenBank/DDBJ whole genome shotgun (WGS) entry which is preliminary data.</text>
</comment>
<dbReference type="EMBL" id="ABAW02000019">
    <property type="protein sequence ID" value="EDP11283.1"/>
    <property type="molecule type" value="Genomic_DNA"/>
</dbReference>
<reference evidence="1 2" key="2">
    <citation type="submission" date="2007-09" db="EMBL/GenBank/DDBJ databases">
        <authorList>
            <person name="Fulton L."/>
            <person name="Clifton S."/>
            <person name="Fulton B."/>
            <person name="Xu J."/>
            <person name="Minx P."/>
            <person name="Pepin K.H."/>
            <person name="Johnson M."/>
            <person name="Thiruvilangam P."/>
            <person name="Bhonagiri V."/>
            <person name="Nash W.E."/>
            <person name="Mardis E.R."/>
            <person name="Wilson R.K."/>
        </authorList>
    </citation>
    <scope>NUCLEOTIDE SEQUENCE [LARGE SCALE GENOMIC DNA]</scope>
    <source>
        <strain evidence="1 2">DSM 3991</strain>
    </source>
</reference>
<evidence type="ECO:0008006" key="3">
    <source>
        <dbReference type="Google" id="ProtNLM"/>
    </source>
</evidence>
<proteinExistence type="predicted"/>
<accession>A8RBW8</accession>
<sequence>MWRDRPTVIEEWIEGATHVAFFDENGDADMSYITKCKLKGKKIDEFSKYFGLTSVLLEQNNFIDIMFSINAFKEKYWPDNGCYDFNGKYQKVCLHSREIRKQTGPFSKNIIGATNFMEDLNSLMGSLPMSITSSFIDKERLEQRYGSYAQSPYNISVTFILERLVERQLKDTDKVIIILESRGRKEDAIILDTIVRLIKYGTRYVSEKQFKKIIGVYFNPKRCQSDCKKSYFGLEIADLCAYPIFKYCRNHKEDKAFEIIKSKIYGYPEHLNYGIKRFP</sequence>
<organism evidence="1 2">
    <name type="scientific">Amedibacillus dolichus DSM 3991</name>
    <dbReference type="NCBI Taxonomy" id="428127"/>
    <lineage>
        <taxon>Bacteria</taxon>
        <taxon>Bacillati</taxon>
        <taxon>Bacillota</taxon>
        <taxon>Erysipelotrichia</taxon>
        <taxon>Erysipelotrichales</taxon>
        <taxon>Erysipelotrichaceae</taxon>
        <taxon>Amedibacillus</taxon>
    </lineage>
</organism>
<evidence type="ECO:0000313" key="2">
    <source>
        <dbReference type="Proteomes" id="UP000004090"/>
    </source>
</evidence>
<gene>
    <name evidence="1" type="ORF">EUBDOL_01203</name>
</gene>
<dbReference type="Proteomes" id="UP000004090">
    <property type="component" value="Unassembled WGS sequence"/>
</dbReference>
<dbReference type="InterPro" id="IPR024524">
    <property type="entry name" value="DUF3800"/>
</dbReference>
<name>A8RBW8_9FIRM</name>
<dbReference type="STRING" id="428127.EUBDOL_01203"/>
<reference evidence="1 2" key="1">
    <citation type="submission" date="2007-09" db="EMBL/GenBank/DDBJ databases">
        <title>Draft genome sequence of Eubacterium dolichum (DSM 3991).</title>
        <authorList>
            <person name="Sudarsanam P."/>
            <person name="Ley R."/>
            <person name="Guruge J."/>
            <person name="Turnbaugh P.J."/>
            <person name="Mahowald M."/>
            <person name="Liep D."/>
            <person name="Gordon J."/>
        </authorList>
    </citation>
    <scope>NUCLEOTIDE SEQUENCE [LARGE SCALE GENOMIC DNA]</scope>
    <source>
        <strain evidence="1 2">DSM 3991</strain>
    </source>
</reference>
<protein>
    <recommendedName>
        <fullName evidence="3">DUF3800 domain-containing protein</fullName>
    </recommendedName>
</protein>
<dbReference type="RefSeq" id="WP_004799516.1">
    <property type="nucleotide sequence ID" value="NZ_DS483475.1"/>
</dbReference>
<dbReference type="GeneID" id="92793443"/>
<dbReference type="AlphaFoldDB" id="A8RBW8"/>
<dbReference type="Pfam" id="PF12686">
    <property type="entry name" value="DUF3800"/>
    <property type="match status" value="1"/>
</dbReference>
<dbReference type="HOGENOM" id="CLU_091364_0_0_9"/>